<accession>A0A7H0HBN3</accession>
<evidence type="ECO:0000256" key="4">
    <source>
        <dbReference type="ARBA" id="ARBA00022989"/>
    </source>
</evidence>
<dbReference type="Pfam" id="PF01810">
    <property type="entry name" value="LysE"/>
    <property type="match status" value="1"/>
</dbReference>
<dbReference type="KEGG" id="amon:H9L24_12565"/>
<sequence>MDTTATLFLKSLLVGLSIAAPVGPIGLLAIQRTLDQGLRAGLATGLGAACADACYGALGAWGVALVIDWLVGARLWLATFGGVLLLWMAWSTWRQPPAAQAAALPSQRELLRCFAGTFVLTLSNPLTILSFIAVFGALAGQAGAGLAALPLVAGVFLGSALWWLALSLGVARVRERFGVRWRQRVARGSALVLAGFALWQGVGAWQHA</sequence>
<feature type="transmembrane region" description="Helical" evidence="6">
    <location>
        <begin position="12"/>
        <end position="30"/>
    </location>
</feature>
<dbReference type="Proteomes" id="UP000516057">
    <property type="component" value="Chromosome"/>
</dbReference>
<keyword evidence="2" id="KW-1003">Cell membrane</keyword>
<evidence type="ECO:0000256" key="5">
    <source>
        <dbReference type="ARBA" id="ARBA00023136"/>
    </source>
</evidence>
<dbReference type="PANTHER" id="PTHR30086:SF20">
    <property type="entry name" value="ARGININE EXPORTER PROTEIN ARGO-RELATED"/>
    <property type="match status" value="1"/>
</dbReference>
<evidence type="ECO:0000256" key="1">
    <source>
        <dbReference type="ARBA" id="ARBA00004651"/>
    </source>
</evidence>
<feature type="transmembrane region" description="Helical" evidence="6">
    <location>
        <begin position="114"/>
        <end position="138"/>
    </location>
</feature>
<organism evidence="7 8">
    <name type="scientific">Paenacidovorax monticola</name>
    <dbReference type="NCBI Taxonomy" id="1926868"/>
    <lineage>
        <taxon>Bacteria</taxon>
        <taxon>Pseudomonadati</taxon>
        <taxon>Pseudomonadota</taxon>
        <taxon>Betaproteobacteria</taxon>
        <taxon>Burkholderiales</taxon>
        <taxon>Comamonadaceae</taxon>
        <taxon>Paenacidovorax</taxon>
    </lineage>
</organism>
<dbReference type="GO" id="GO:0015171">
    <property type="term" value="F:amino acid transmembrane transporter activity"/>
    <property type="evidence" value="ECO:0007669"/>
    <property type="project" value="TreeGrafter"/>
</dbReference>
<dbReference type="InterPro" id="IPR001123">
    <property type="entry name" value="LeuE-type"/>
</dbReference>
<reference evidence="7 8" key="1">
    <citation type="submission" date="2020-08" db="EMBL/GenBank/DDBJ databases">
        <title>Genome sequence of Acidovorax monticola KACC 19171T.</title>
        <authorList>
            <person name="Hyun D.-W."/>
            <person name="Bae J.-W."/>
        </authorList>
    </citation>
    <scope>NUCLEOTIDE SEQUENCE [LARGE SCALE GENOMIC DNA]</scope>
    <source>
        <strain evidence="7 8">KACC 19171</strain>
    </source>
</reference>
<feature type="transmembrane region" description="Helical" evidence="6">
    <location>
        <begin position="144"/>
        <end position="164"/>
    </location>
</feature>
<evidence type="ECO:0000256" key="6">
    <source>
        <dbReference type="SAM" id="Phobius"/>
    </source>
</evidence>
<feature type="transmembrane region" description="Helical" evidence="6">
    <location>
        <begin position="73"/>
        <end position="93"/>
    </location>
</feature>
<dbReference type="GO" id="GO:0005886">
    <property type="term" value="C:plasma membrane"/>
    <property type="evidence" value="ECO:0007669"/>
    <property type="project" value="UniProtKB-SubCell"/>
</dbReference>
<keyword evidence="3 6" id="KW-0812">Transmembrane</keyword>
<evidence type="ECO:0000313" key="8">
    <source>
        <dbReference type="Proteomes" id="UP000516057"/>
    </source>
</evidence>
<keyword evidence="8" id="KW-1185">Reference proteome</keyword>
<name>A0A7H0HBN3_9BURK</name>
<proteinExistence type="predicted"/>
<evidence type="ECO:0000256" key="2">
    <source>
        <dbReference type="ARBA" id="ARBA00022475"/>
    </source>
</evidence>
<dbReference type="RefSeq" id="WP_187734949.1">
    <property type="nucleotide sequence ID" value="NZ_CP060790.1"/>
</dbReference>
<protein>
    <submittedName>
        <fullName evidence="7">LysE family transporter</fullName>
    </submittedName>
</protein>
<keyword evidence="4 6" id="KW-1133">Transmembrane helix</keyword>
<gene>
    <name evidence="7" type="ORF">H9L24_12565</name>
</gene>
<comment type="subcellular location">
    <subcellularLocation>
        <location evidence="1">Cell membrane</location>
        <topology evidence="1">Multi-pass membrane protein</topology>
    </subcellularLocation>
</comment>
<evidence type="ECO:0000256" key="3">
    <source>
        <dbReference type="ARBA" id="ARBA00022692"/>
    </source>
</evidence>
<keyword evidence="5 6" id="KW-0472">Membrane</keyword>
<evidence type="ECO:0000313" key="7">
    <source>
        <dbReference type="EMBL" id="QNP57949.1"/>
    </source>
</evidence>
<dbReference type="PANTHER" id="PTHR30086">
    <property type="entry name" value="ARGININE EXPORTER PROTEIN ARGO"/>
    <property type="match status" value="1"/>
</dbReference>
<feature type="transmembrane region" description="Helical" evidence="6">
    <location>
        <begin position="185"/>
        <end position="205"/>
    </location>
</feature>
<dbReference type="EMBL" id="CP060790">
    <property type="protein sequence ID" value="QNP57949.1"/>
    <property type="molecule type" value="Genomic_DNA"/>
</dbReference>
<dbReference type="AlphaFoldDB" id="A0A7H0HBN3"/>